<name>A0AAD6NJC7_DREDA</name>
<dbReference type="Proteomes" id="UP001221413">
    <property type="component" value="Unassembled WGS sequence"/>
</dbReference>
<dbReference type="GO" id="GO:0009927">
    <property type="term" value="F:histidine phosphotransfer kinase activity"/>
    <property type="evidence" value="ECO:0007669"/>
    <property type="project" value="InterPro"/>
</dbReference>
<dbReference type="GO" id="GO:0043424">
    <property type="term" value="F:protein histidine kinase binding"/>
    <property type="evidence" value="ECO:0007669"/>
    <property type="project" value="InterPro"/>
</dbReference>
<comment type="caution">
    <text evidence="3">The sequence shown here is derived from an EMBL/GenBank/DDBJ whole genome shotgun (WGS) entry which is preliminary data.</text>
</comment>
<dbReference type="AlphaFoldDB" id="A0AAD6NJC7"/>
<dbReference type="Pfam" id="PF01627">
    <property type="entry name" value="Hpt"/>
    <property type="match status" value="1"/>
</dbReference>
<gene>
    <name evidence="3" type="ORF">Dda_4515</name>
</gene>
<keyword evidence="4" id="KW-1185">Reference proteome</keyword>
<dbReference type="GO" id="GO:0005737">
    <property type="term" value="C:cytoplasm"/>
    <property type="evidence" value="ECO:0007669"/>
    <property type="project" value="TreeGrafter"/>
</dbReference>
<dbReference type="EMBL" id="JAQGDS010000005">
    <property type="protein sequence ID" value="KAJ6260290.1"/>
    <property type="molecule type" value="Genomic_DNA"/>
</dbReference>
<evidence type="ECO:0000256" key="1">
    <source>
        <dbReference type="PROSITE-ProRule" id="PRU00110"/>
    </source>
</evidence>
<evidence type="ECO:0000313" key="4">
    <source>
        <dbReference type="Proteomes" id="UP001221413"/>
    </source>
</evidence>
<evidence type="ECO:0000259" key="2">
    <source>
        <dbReference type="PROSITE" id="PS50894"/>
    </source>
</evidence>
<dbReference type="GO" id="GO:0000160">
    <property type="term" value="P:phosphorelay signal transduction system"/>
    <property type="evidence" value="ECO:0007669"/>
    <property type="project" value="InterPro"/>
</dbReference>
<feature type="modified residue" description="Phosphohistidine" evidence="1">
    <location>
        <position position="75"/>
    </location>
</feature>
<feature type="domain" description="HPt" evidence="2">
    <location>
        <begin position="36"/>
        <end position="141"/>
    </location>
</feature>
<dbReference type="PANTHER" id="PTHR28242:SF52">
    <property type="entry name" value="PHOSPHORELAY INTERMEDIATE PROTEIN YPD1"/>
    <property type="match status" value="1"/>
</dbReference>
<dbReference type="PROSITE" id="PS50894">
    <property type="entry name" value="HPT"/>
    <property type="match status" value="1"/>
</dbReference>
<dbReference type="InterPro" id="IPR008207">
    <property type="entry name" value="Sig_transdc_His_kin_Hpt_dom"/>
</dbReference>
<dbReference type="CDD" id="cd00088">
    <property type="entry name" value="HPT"/>
    <property type="match status" value="1"/>
</dbReference>
<sequence length="152" mass="17291">MSDDETGSFDLPPDARDYVELETFEQILEMDDDDDTREFSHALVLGFFEQAQTTFEDMDQKVMERDLGQLSALGHFLKGSSATLGISKVRDCCEKIQHLGALKDETGNDDISEDKALEKIRKLMPTLKSDFEAAKSFLERFYYREDGADAEE</sequence>
<keyword evidence="1" id="KW-0597">Phosphoprotein</keyword>
<dbReference type="SUPFAM" id="SSF47226">
    <property type="entry name" value="Histidine-containing phosphotransfer domain, HPT domain"/>
    <property type="match status" value="1"/>
</dbReference>
<dbReference type="InterPro" id="IPR045871">
    <property type="entry name" value="AHP1-5/YPD1"/>
</dbReference>
<dbReference type="PANTHER" id="PTHR28242">
    <property type="entry name" value="PHOSPHORELAY INTERMEDIATE PROTEIN YPD1"/>
    <property type="match status" value="1"/>
</dbReference>
<dbReference type="InterPro" id="IPR036641">
    <property type="entry name" value="HPT_dom_sf"/>
</dbReference>
<proteinExistence type="predicted"/>
<protein>
    <recommendedName>
        <fullName evidence="2">HPt domain-containing protein</fullName>
    </recommendedName>
</protein>
<reference evidence="3" key="1">
    <citation type="submission" date="2023-01" db="EMBL/GenBank/DDBJ databases">
        <title>The chitinases involved in constricting ring structure development in the nematode-trapping fungus Drechslerella dactyloides.</title>
        <authorList>
            <person name="Wang R."/>
            <person name="Zhang L."/>
            <person name="Tang P."/>
            <person name="Li S."/>
            <person name="Liang L."/>
        </authorList>
    </citation>
    <scope>NUCLEOTIDE SEQUENCE</scope>
    <source>
        <strain evidence="3">YMF1.00031</strain>
    </source>
</reference>
<dbReference type="GO" id="GO:0005634">
    <property type="term" value="C:nucleus"/>
    <property type="evidence" value="ECO:0007669"/>
    <property type="project" value="TreeGrafter"/>
</dbReference>
<organism evidence="3 4">
    <name type="scientific">Drechslerella dactyloides</name>
    <name type="common">Nematode-trapping fungus</name>
    <name type="synonym">Arthrobotrys dactyloides</name>
    <dbReference type="NCBI Taxonomy" id="74499"/>
    <lineage>
        <taxon>Eukaryota</taxon>
        <taxon>Fungi</taxon>
        <taxon>Dikarya</taxon>
        <taxon>Ascomycota</taxon>
        <taxon>Pezizomycotina</taxon>
        <taxon>Orbiliomycetes</taxon>
        <taxon>Orbiliales</taxon>
        <taxon>Orbiliaceae</taxon>
        <taxon>Drechslerella</taxon>
    </lineage>
</organism>
<accession>A0AAD6NJC7</accession>
<evidence type="ECO:0000313" key="3">
    <source>
        <dbReference type="EMBL" id="KAJ6260290.1"/>
    </source>
</evidence>
<dbReference type="Gene3D" id="1.20.120.160">
    <property type="entry name" value="HPT domain"/>
    <property type="match status" value="1"/>
</dbReference>